<dbReference type="Pfam" id="PF01979">
    <property type="entry name" value="Amidohydro_1"/>
    <property type="match status" value="1"/>
</dbReference>
<sequence length="396" mass="41644">MYVYNEVRVFTGDDLLSPTTVTVADGLITAVGEPPPPGADVVEGRGRTLLPGLIDAHAHVVDGDLEQAAAFGVTTVLDMMADPVRIAAVRETTTSPQVADLRTAGTAATVPGGYGWYLVEMGLLPPFPLFSDPDTAGTFLDERLAEGSDYLKILLDDGSTVGMPTRNMGDAQLHALVAAARDRKVRTVAHALTAATARQAAAAGVDVLGHLFVDEPDPELPAELAARGITVIPTLSVLGELFGRRRAGAMAADPRVSPYLRERPRAMLTMDAVPLGEDARHDVEVAWRTLGELRAAGVEILAGSDAANPGTAHGVSLHVELRQLVEAGLTPAEALTAATAAPARRFGLTDRGRIAPGLRADLLLVDGDPTADIDHTLDIAGVWRGGRRVERLPRTC</sequence>
<dbReference type="Gene3D" id="1.20.58.520">
    <property type="entry name" value="Amidohydrolase"/>
    <property type="match status" value="1"/>
</dbReference>
<dbReference type="PANTHER" id="PTHR43135:SF3">
    <property type="entry name" value="ALPHA-D-RIBOSE 1-METHYLPHOSPHONATE 5-TRIPHOSPHATE DIPHOSPHATASE"/>
    <property type="match status" value="1"/>
</dbReference>
<dbReference type="RefSeq" id="WP_343951130.1">
    <property type="nucleotide sequence ID" value="NZ_BAAAHQ010000017.1"/>
</dbReference>
<evidence type="ECO:0000259" key="1">
    <source>
        <dbReference type="Pfam" id="PF01979"/>
    </source>
</evidence>
<gene>
    <name evidence="2" type="ORF">GCM10009560_37060</name>
</gene>
<proteinExistence type="predicted"/>
<reference evidence="2 3" key="1">
    <citation type="journal article" date="2019" name="Int. J. Syst. Evol. Microbiol.">
        <title>The Global Catalogue of Microorganisms (GCM) 10K type strain sequencing project: providing services to taxonomists for standard genome sequencing and annotation.</title>
        <authorList>
            <consortium name="The Broad Institute Genomics Platform"/>
            <consortium name="The Broad Institute Genome Sequencing Center for Infectious Disease"/>
            <person name="Wu L."/>
            <person name="Ma J."/>
        </authorList>
    </citation>
    <scope>NUCLEOTIDE SEQUENCE [LARGE SCALE GENOMIC DNA]</scope>
    <source>
        <strain evidence="2 3">JCM 11136</strain>
    </source>
</reference>
<dbReference type="Gene3D" id="3.30.110.90">
    <property type="entry name" value="Amidohydrolase"/>
    <property type="match status" value="1"/>
</dbReference>
<dbReference type="InterPro" id="IPR051781">
    <property type="entry name" value="Metallo-dep_Hydrolase"/>
</dbReference>
<accession>A0ABN1PQM6</accession>
<dbReference type="PANTHER" id="PTHR43135">
    <property type="entry name" value="ALPHA-D-RIBOSE 1-METHYLPHOSPHONATE 5-TRIPHOSPHATE DIPHOSPHATASE"/>
    <property type="match status" value="1"/>
</dbReference>
<evidence type="ECO:0000313" key="2">
    <source>
        <dbReference type="EMBL" id="GAA0931804.1"/>
    </source>
</evidence>
<evidence type="ECO:0000313" key="3">
    <source>
        <dbReference type="Proteomes" id="UP001501578"/>
    </source>
</evidence>
<dbReference type="Gene3D" id="2.30.40.10">
    <property type="entry name" value="Urease, subunit C, domain 1"/>
    <property type="match status" value="1"/>
</dbReference>
<dbReference type="SUPFAM" id="SSF51338">
    <property type="entry name" value="Composite domain of metallo-dependent hydrolases"/>
    <property type="match status" value="1"/>
</dbReference>
<dbReference type="InterPro" id="IPR032466">
    <property type="entry name" value="Metal_Hydrolase"/>
</dbReference>
<name>A0ABN1PQM6_9ACTN</name>
<dbReference type="Gene3D" id="3.40.50.10910">
    <property type="entry name" value="Amidohydrolase"/>
    <property type="match status" value="1"/>
</dbReference>
<dbReference type="EMBL" id="BAAAHQ010000017">
    <property type="protein sequence ID" value="GAA0931804.1"/>
    <property type="molecule type" value="Genomic_DNA"/>
</dbReference>
<keyword evidence="3" id="KW-1185">Reference proteome</keyword>
<comment type="caution">
    <text evidence="2">The sequence shown here is derived from an EMBL/GenBank/DDBJ whole genome shotgun (WGS) entry which is preliminary data.</text>
</comment>
<dbReference type="SUPFAM" id="SSF51556">
    <property type="entry name" value="Metallo-dependent hydrolases"/>
    <property type="match status" value="1"/>
</dbReference>
<dbReference type="InterPro" id="IPR011059">
    <property type="entry name" value="Metal-dep_hydrolase_composite"/>
</dbReference>
<dbReference type="Proteomes" id="UP001501578">
    <property type="component" value="Unassembled WGS sequence"/>
</dbReference>
<protein>
    <submittedName>
        <fullName evidence="2">Amidohydrolase family protein</fullName>
    </submittedName>
</protein>
<dbReference type="InterPro" id="IPR006680">
    <property type="entry name" value="Amidohydro-rel"/>
</dbReference>
<feature type="domain" description="Amidohydrolase-related" evidence="1">
    <location>
        <begin position="48"/>
        <end position="389"/>
    </location>
</feature>
<organism evidence="2 3">
    <name type="scientific">Nonomuraea longicatena</name>
    <dbReference type="NCBI Taxonomy" id="83682"/>
    <lineage>
        <taxon>Bacteria</taxon>
        <taxon>Bacillati</taxon>
        <taxon>Actinomycetota</taxon>
        <taxon>Actinomycetes</taxon>
        <taxon>Streptosporangiales</taxon>
        <taxon>Streptosporangiaceae</taxon>
        <taxon>Nonomuraea</taxon>
    </lineage>
</organism>